<feature type="domain" description="LytR/CpsA/Psr regulator C-terminal" evidence="3">
    <location>
        <begin position="112"/>
        <end position="202"/>
    </location>
</feature>
<feature type="region of interest" description="Disordered" evidence="1">
    <location>
        <begin position="83"/>
        <end position="107"/>
    </location>
</feature>
<sequence>MSNDHLVGIVAREHYAALMSMLTPPGMGGKYRITGNKHPRMRRARRRGRLVVLAVASVAVLGVGGWGTLQLIDVFTGGGGKASAAGTGKDCAPRTKASPSPTPKALPEPRAITVNVLNATTRSGLAKKTADELKKRGFKIGDVGNAPKKYDKKVKGTGFLLGPDSALDTALPVLGTQLPGAERRTEAAREGAAVDLVIGDAFKGLAKRADADRALTRMAEPEPAPSPKKGC</sequence>
<keyword evidence="2" id="KW-1133">Transmembrane helix</keyword>
<evidence type="ECO:0000259" key="3">
    <source>
        <dbReference type="Pfam" id="PF13399"/>
    </source>
</evidence>
<accession>A0ABQ2ZZE4</accession>
<keyword evidence="2" id="KW-0812">Transmembrane</keyword>
<protein>
    <submittedName>
        <fullName evidence="4">Membrane protein</fullName>
    </submittedName>
</protein>
<name>A0ABQ2ZZE4_9ACTN</name>
<evidence type="ECO:0000256" key="2">
    <source>
        <dbReference type="SAM" id="Phobius"/>
    </source>
</evidence>
<keyword evidence="2" id="KW-0472">Membrane</keyword>
<organism evidence="4 5">
    <name type="scientific">Streptomyces djakartensis</name>
    <dbReference type="NCBI Taxonomy" id="68193"/>
    <lineage>
        <taxon>Bacteria</taxon>
        <taxon>Bacillati</taxon>
        <taxon>Actinomycetota</taxon>
        <taxon>Actinomycetes</taxon>
        <taxon>Kitasatosporales</taxon>
        <taxon>Streptomycetaceae</taxon>
        <taxon>Streptomyces</taxon>
    </lineage>
</organism>
<dbReference type="Proteomes" id="UP000653308">
    <property type="component" value="Unassembled WGS sequence"/>
</dbReference>
<feature type="transmembrane region" description="Helical" evidence="2">
    <location>
        <begin position="50"/>
        <end position="69"/>
    </location>
</feature>
<dbReference type="Gene3D" id="3.30.70.2390">
    <property type="match status" value="1"/>
</dbReference>
<keyword evidence="5" id="KW-1185">Reference proteome</keyword>
<evidence type="ECO:0000313" key="4">
    <source>
        <dbReference type="EMBL" id="GGY30116.1"/>
    </source>
</evidence>
<dbReference type="EMBL" id="BMWE01000011">
    <property type="protein sequence ID" value="GGY30116.1"/>
    <property type="molecule type" value="Genomic_DNA"/>
</dbReference>
<evidence type="ECO:0000256" key="1">
    <source>
        <dbReference type="SAM" id="MobiDB-lite"/>
    </source>
</evidence>
<gene>
    <name evidence="4" type="ORF">GCM10010384_41640</name>
</gene>
<dbReference type="Pfam" id="PF13399">
    <property type="entry name" value="LytR_C"/>
    <property type="match status" value="1"/>
</dbReference>
<evidence type="ECO:0000313" key="5">
    <source>
        <dbReference type="Proteomes" id="UP000653308"/>
    </source>
</evidence>
<comment type="caution">
    <text evidence="4">The sequence shown here is derived from an EMBL/GenBank/DDBJ whole genome shotgun (WGS) entry which is preliminary data.</text>
</comment>
<proteinExistence type="predicted"/>
<dbReference type="InterPro" id="IPR027381">
    <property type="entry name" value="LytR/CpsA/Psr_C"/>
</dbReference>
<reference evidence="5" key="1">
    <citation type="journal article" date="2019" name="Int. J. Syst. Evol. Microbiol.">
        <title>The Global Catalogue of Microorganisms (GCM) 10K type strain sequencing project: providing services to taxonomists for standard genome sequencing and annotation.</title>
        <authorList>
            <consortium name="The Broad Institute Genomics Platform"/>
            <consortium name="The Broad Institute Genome Sequencing Center for Infectious Disease"/>
            <person name="Wu L."/>
            <person name="Ma J."/>
        </authorList>
    </citation>
    <scope>NUCLEOTIDE SEQUENCE [LARGE SCALE GENOMIC DNA]</scope>
    <source>
        <strain evidence="5">JCM 4957</strain>
    </source>
</reference>